<accession>A0A8S5M8V2</accession>
<proteinExistence type="predicted"/>
<dbReference type="EMBL" id="BK014849">
    <property type="protein sequence ID" value="DAD78670.1"/>
    <property type="molecule type" value="Genomic_DNA"/>
</dbReference>
<sequence>MFHKILANHLPRPQILLPQYHLHTNNNLLFLFLLEAILLK</sequence>
<evidence type="ECO:0000313" key="1">
    <source>
        <dbReference type="EMBL" id="DAD78670.1"/>
    </source>
</evidence>
<organism evidence="1">
    <name type="scientific">Siphoviridae sp. ctB3v5</name>
    <dbReference type="NCBI Taxonomy" id="2826186"/>
    <lineage>
        <taxon>Viruses</taxon>
        <taxon>Duplodnaviria</taxon>
        <taxon>Heunggongvirae</taxon>
        <taxon>Uroviricota</taxon>
        <taxon>Caudoviricetes</taxon>
    </lineage>
</organism>
<protein>
    <submittedName>
        <fullName evidence="1">Uncharacterized protein</fullName>
    </submittedName>
</protein>
<name>A0A8S5M8V2_9CAUD</name>
<reference evidence="1" key="1">
    <citation type="journal article" date="2021" name="Proc. Natl. Acad. Sci. U.S.A.">
        <title>A Catalog of Tens of Thousands of Viruses from Human Metagenomes Reveals Hidden Associations with Chronic Diseases.</title>
        <authorList>
            <person name="Tisza M.J."/>
            <person name="Buck C.B."/>
        </authorList>
    </citation>
    <scope>NUCLEOTIDE SEQUENCE</scope>
    <source>
        <strain evidence="1">CtB3v5</strain>
    </source>
</reference>